<protein>
    <recommendedName>
        <fullName evidence="2">Putative restriction endonuclease domain-containing protein</fullName>
    </recommendedName>
</protein>
<dbReference type="Gene3D" id="3.90.1570.10">
    <property type="entry name" value="tt1808, chain A"/>
    <property type="match status" value="1"/>
</dbReference>
<feature type="domain" description="Putative restriction endonuclease" evidence="2">
    <location>
        <begin position="48"/>
        <end position="157"/>
    </location>
</feature>
<evidence type="ECO:0000256" key="1">
    <source>
        <dbReference type="SAM" id="MobiDB-lite"/>
    </source>
</evidence>
<dbReference type="CDD" id="cd06260">
    <property type="entry name" value="DUF820-like"/>
    <property type="match status" value="1"/>
</dbReference>
<dbReference type="KEGG" id="tsy:THSYN_10485"/>
<accession>A0A2K8U700</accession>
<keyword evidence="4" id="KW-1185">Reference proteome</keyword>
<proteinExistence type="predicted"/>
<dbReference type="PANTHER" id="PTHR33352:SF2">
    <property type="entry name" value="SLL0995 PROTEIN"/>
    <property type="match status" value="1"/>
</dbReference>
<evidence type="ECO:0000259" key="2">
    <source>
        <dbReference type="Pfam" id="PF05685"/>
    </source>
</evidence>
<dbReference type="EMBL" id="CP020370">
    <property type="protein sequence ID" value="AUB81334.1"/>
    <property type="molecule type" value="Genomic_DNA"/>
</dbReference>
<dbReference type="InterPro" id="IPR008538">
    <property type="entry name" value="Uma2"/>
</dbReference>
<dbReference type="SUPFAM" id="SSF52980">
    <property type="entry name" value="Restriction endonuclease-like"/>
    <property type="match status" value="1"/>
</dbReference>
<dbReference type="AlphaFoldDB" id="A0A2K8U700"/>
<reference evidence="3 4" key="1">
    <citation type="submission" date="2017-03" db="EMBL/GenBank/DDBJ databases">
        <title>Complete genome sequence of Candidatus 'Thiodictyon syntrophicum' sp. nov. strain Cad16T, a photolithoautotroph purple sulfur bacterium isolated from an alpine meromictic lake.</title>
        <authorList>
            <person name="Luedin S.M."/>
            <person name="Pothier J.F."/>
            <person name="Danza F."/>
            <person name="Storelli N."/>
            <person name="Wittwer M."/>
            <person name="Tonolla M."/>
        </authorList>
    </citation>
    <scope>NUCLEOTIDE SEQUENCE [LARGE SCALE GENOMIC DNA]</scope>
    <source>
        <strain evidence="3 4">Cad16T</strain>
    </source>
</reference>
<organism evidence="3 4">
    <name type="scientific">Candidatus Thiodictyon syntrophicum</name>
    <dbReference type="NCBI Taxonomy" id="1166950"/>
    <lineage>
        <taxon>Bacteria</taxon>
        <taxon>Pseudomonadati</taxon>
        <taxon>Pseudomonadota</taxon>
        <taxon>Gammaproteobacteria</taxon>
        <taxon>Chromatiales</taxon>
        <taxon>Chromatiaceae</taxon>
        <taxon>Thiodictyon</taxon>
    </lineage>
</organism>
<dbReference type="InterPro" id="IPR012296">
    <property type="entry name" value="Nuclease_put_TT1808"/>
</dbReference>
<gene>
    <name evidence="3" type="ORF">THSYN_10485</name>
</gene>
<dbReference type="PANTHER" id="PTHR33352">
    <property type="entry name" value="SLR1095 PROTEIN"/>
    <property type="match status" value="1"/>
</dbReference>
<dbReference type="RefSeq" id="WP_100919107.1">
    <property type="nucleotide sequence ID" value="NZ_CP020370.1"/>
</dbReference>
<evidence type="ECO:0000313" key="3">
    <source>
        <dbReference type="EMBL" id="AUB81334.1"/>
    </source>
</evidence>
<feature type="region of interest" description="Disordered" evidence="1">
    <location>
        <begin position="194"/>
        <end position="269"/>
    </location>
</feature>
<dbReference type="OrthoDB" id="5762568at2"/>
<name>A0A2K8U700_9GAMM</name>
<sequence>MNPVPRFDPADPYPDSDGAPMAENTLQFDWIVKIKENLEILFADRPDVFVAGDLFWYPVQDRRLANPMAPDAMVVFGRPKGPRGSYKQWEEDGIAPQVVFEVQSPSNGPKELRDKLEFYDTHGAAEYYLYDPERNRLEVWLRQDGRLAPVAYVNGWTSPRLGIRFALRAETLEIFDPAGRPFLSPVELARRARQAEKQAREAEEQAREAAARAAQEHARAEQENVRAEQERARAEQADARAAQERTRAEQADARAAQERARAEQADARAEQLAERLRALGIDPGAAG</sequence>
<dbReference type="Pfam" id="PF05685">
    <property type="entry name" value="Uma2"/>
    <property type="match status" value="1"/>
</dbReference>
<evidence type="ECO:0000313" key="4">
    <source>
        <dbReference type="Proteomes" id="UP000232638"/>
    </source>
</evidence>
<dbReference type="InterPro" id="IPR011335">
    <property type="entry name" value="Restrct_endonuc-II-like"/>
</dbReference>
<dbReference type="Proteomes" id="UP000232638">
    <property type="component" value="Chromosome"/>
</dbReference>